<dbReference type="Gene3D" id="3.40.462.20">
    <property type="match status" value="1"/>
</dbReference>
<dbReference type="STRING" id="57577.A0A2K3MDR6"/>
<dbReference type="InterPro" id="IPR016169">
    <property type="entry name" value="FAD-bd_PCMH_sub2"/>
</dbReference>
<dbReference type="PANTHER" id="PTHR32448">
    <property type="entry name" value="OS08G0158400 PROTEIN"/>
    <property type="match status" value="1"/>
</dbReference>
<name>A0A2K3MDR6_TRIPR</name>
<dbReference type="EMBL" id="ASHM01058129">
    <property type="protein sequence ID" value="PNX88931.1"/>
    <property type="molecule type" value="Genomic_DNA"/>
</dbReference>
<dbReference type="Pfam" id="PF08031">
    <property type="entry name" value="BBE"/>
    <property type="match status" value="1"/>
</dbReference>
<keyword evidence="2" id="KW-0274">FAD</keyword>
<evidence type="ECO:0000256" key="1">
    <source>
        <dbReference type="ARBA" id="ARBA00022630"/>
    </source>
</evidence>
<feature type="non-terminal residue" evidence="4">
    <location>
        <position position="1"/>
    </location>
</feature>
<protein>
    <submittedName>
        <fullName evidence="4">Reticuline oxidase-like protein</fullName>
    </submittedName>
</protein>
<keyword evidence="1" id="KW-0285">Flavoprotein</keyword>
<dbReference type="AlphaFoldDB" id="A0A2K3MDR6"/>
<reference evidence="4 5" key="1">
    <citation type="journal article" date="2014" name="Am. J. Bot.">
        <title>Genome assembly and annotation for red clover (Trifolium pratense; Fabaceae).</title>
        <authorList>
            <person name="Istvanek J."/>
            <person name="Jaros M."/>
            <person name="Krenek A."/>
            <person name="Repkova J."/>
        </authorList>
    </citation>
    <scope>NUCLEOTIDE SEQUENCE [LARGE SCALE GENOMIC DNA]</scope>
    <source>
        <strain evidence="5">cv. Tatra</strain>
        <tissue evidence="4">Young leaves</tissue>
    </source>
</reference>
<dbReference type="InterPro" id="IPR012951">
    <property type="entry name" value="BBE"/>
</dbReference>
<comment type="caution">
    <text evidence="4">The sequence shown here is derived from an EMBL/GenBank/DDBJ whole genome shotgun (WGS) entry which is preliminary data.</text>
</comment>
<feature type="domain" description="Berberine/berberine-like" evidence="3">
    <location>
        <begin position="174"/>
        <end position="232"/>
    </location>
</feature>
<organism evidence="4 5">
    <name type="scientific">Trifolium pratense</name>
    <name type="common">Red clover</name>
    <dbReference type="NCBI Taxonomy" id="57577"/>
    <lineage>
        <taxon>Eukaryota</taxon>
        <taxon>Viridiplantae</taxon>
        <taxon>Streptophyta</taxon>
        <taxon>Embryophyta</taxon>
        <taxon>Tracheophyta</taxon>
        <taxon>Spermatophyta</taxon>
        <taxon>Magnoliopsida</taxon>
        <taxon>eudicotyledons</taxon>
        <taxon>Gunneridae</taxon>
        <taxon>Pentapetalae</taxon>
        <taxon>rosids</taxon>
        <taxon>fabids</taxon>
        <taxon>Fabales</taxon>
        <taxon>Fabaceae</taxon>
        <taxon>Papilionoideae</taxon>
        <taxon>50 kb inversion clade</taxon>
        <taxon>NPAAA clade</taxon>
        <taxon>Hologalegina</taxon>
        <taxon>IRL clade</taxon>
        <taxon>Trifolieae</taxon>
        <taxon>Trifolium</taxon>
    </lineage>
</organism>
<evidence type="ECO:0000313" key="4">
    <source>
        <dbReference type="EMBL" id="PNX88931.1"/>
    </source>
</evidence>
<evidence type="ECO:0000259" key="3">
    <source>
        <dbReference type="Pfam" id="PF08031"/>
    </source>
</evidence>
<accession>A0A2K3MDR6</accession>
<proteinExistence type="predicted"/>
<gene>
    <name evidence="4" type="ORF">L195_g045046</name>
</gene>
<reference evidence="4 5" key="2">
    <citation type="journal article" date="2017" name="Front. Plant Sci.">
        <title>Gene Classification and Mining of Molecular Markers Useful in Red Clover (Trifolium pratense) Breeding.</title>
        <authorList>
            <person name="Istvanek J."/>
            <person name="Dluhosova J."/>
            <person name="Dluhos P."/>
            <person name="Patkova L."/>
            <person name="Nedelnik J."/>
            <person name="Repkova J."/>
        </authorList>
    </citation>
    <scope>NUCLEOTIDE SEQUENCE [LARGE SCALE GENOMIC DNA]</scope>
    <source>
        <strain evidence="5">cv. Tatra</strain>
        <tissue evidence="4">Young leaves</tissue>
    </source>
</reference>
<evidence type="ECO:0000313" key="5">
    <source>
        <dbReference type="Proteomes" id="UP000236291"/>
    </source>
</evidence>
<dbReference type="GO" id="GO:0050660">
    <property type="term" value="F:flavin adenine dinucleotide binding"/>
    <property type="evidence" value="ECO:0007669"/>
    <property type="project" value="InterPro"/>
</dbReference>
<dbReference type="Proteomes" id="UP000236291">
    <property type="component" value="Unassembled WGS sequence"/>
</dbReference>
<dbReference type="Gene3D" id="3.30.465.10">
    <property type="match status" value="1"/>
</dbReference>
<dbReference type="GO" id="GO:0016491">
    <property type="term" value="F:oxidoreductase activity"/>
    <property type="evidence" value="ECO:0007669"/>
    <property type="project" value="InterPro"/>
</dbReference>
<sequence>GGEKIVQVSFIGQFLGTVEKLLPLVSESFPELGLKESDCISMPWVNSTLFWYNKPIGTPLEALLDEPKDPQPVYFKFKSDYVKKPIPKEGLESIWKMMIKGENFFMQWNPYGGRMEEILSSETPFPHRAGNLFLIQYLNIWIDESPQVIERHVNFSKLFHEFMTPYVSNSPREAFLNYRDGDIGANHPSNVTKFDIARTYGSKFFKENFERLVNVKTKVDPDNFFRFEQSIPTRSTN</sequence>
<evidence type="ECO:0000256" key="2">
    <source>
        <dbReference type="ARBA" id="ARBA00022827"/>
    </source>
</evidence>